<protein>
    <submittedName>
        <fullName evidence="4">Uncharacterized protein</fullName>
    </submittedName>
</protein>
<feature type="compositionally biased region" description="Acidic residues" evidence="2">
    <location>
        <begin position="238"/>
        <end position="273"/>
    </location>
</feature>
<dbReference type="PROSITE" id="PS50005">
    <property type="entry name" value="TPR"/>
    <property type="match status" value="1"/>
</dbReference>
<name>A0A0K1ERR5_CHOCO</name>
<organism evidence="4 5">
    <name type="scientific">Chondromyces crocatus</name>
    <dbReference type="NCBI Taxonomy" id="52"/>
    <lineage>
        <taxon>Bacteria</taxon>
        <taxon>Pseudomonadati</taxon>
        <taxon>Myxococcota</taxon>
        <taxon>Polyangia</taxon>
        <taxon>Polyangiales</taxon>
        <taxon>Polyangiaceae</taxon>
        <taxon>Chondromyces</taxon>
    </lineage>
</organism>
<evidence type="ECO:0000313" key="5">
    <source>
        <dbReference type="Proteomes" id="UP000067626"/>
    </source>
</evidence>
<dbReference type="AlphaFoldDB" id="A0A0K1ERR5"/>
<dbReference type="OrthoDB" id="5502622at2"/>
<evidence type="ECO:0000256" key="2">
    <source>
        <dbReference type="SAM" id="MobiDB-lite"/>
    </source>
</evidence>
<keyword evidence="5" id="KW-1185">Reference proteome</keyword>
<dbReference type="SMART" id="SM00028">
    <property type="entry name" value="TPR"/>
    <property type="match status" value="1"/>
</dbReference>
<feature type="compositionally biased region" description="Pro residues" evidence="2">
    <location>
        <begin position="225"/>
        <end position="237"/>
    </location>
</feature>
<dbReference type="PATRIC" id="fig|52.7.peg.8543"/>
<dbReference type="InterPro" id="IPR019734">
    <property type="entry name" value="TPR_rpt"/>
</dbReference>
<dbReference type="SUPFAM" id="SSF48452">
    <property type="entry name" value="TPR-like"/>
    <property type="match status" value="1"/>
</dbReference>
<reference evidence="4 5" key="1">
    <citation type="submission" date="2015-07" db="EMBL/GenBank/DDBJ databases">
        <title>Genome analysis of myxobacterium Chondromyces crocatus Cm c5 reveals a high potential for natural compound synthesis and the genetic basis for the loss of fruiting body formation.</title>
        <authorList>
            <person name="Zaburannyi N."/>
            <person name="Bunk B."/>
            <person name="Maier J."/>
            <person name="Overmann J."/>
            <person name="Mueller R."/>
        </authorList>
    </citation>
    <scope>NUCLEOTIDE SEQUENCE [LARGE SCALE GENOMIC DNA]</scope>
    <source>
        <strain evidence="4 5">Cm c5</strain>
    </source>
</reference>
<dbReference type="STRING" id="52.CMC5_077680"/>
<keyword evidence="1" id="KW-0802">TPR repeat</keyword>
<feature type="signal peptide" evidence="3">
    <location>
        <begin position="1"/>
        <end position="26"/>
    </location>
</feature>
<dbReference type="Gene3D" id="1.25.40.10">
    <property type="entry name" value="Tetratricopeptide repeat domain"/>
    <property type="match status" value="1"/>
</dbReference>
<dbReference type="RefSeq" id="WP_050434989.1">
    <property type="nucleotide sequence ID" value="NZ_CP012159.1"/>
</dbReference>
<keyword evidence="3" id="KW-0732">Signal</keyword>
<feature type="compositionally biased region" description="Pro residues" evidence="2">
    <location>
        <begin position="302"/>
        <end position="312"/>
    </location>
</feature>
<feature type="repeat" description="TPR" evidence="1">
    <location>
        <begin position="158"/>
        <end position="191"/>
    </location>
</feature>
<feature type="region of interest" description="Disordered" evidence="2">
    <location>
        <begin position="218"/>
        <end position="351"/>
    </location>
</feature>
<evidence type="ECO:0000256" key="1">
    <source>
        <dbReference type="PROSITE-ProRule" id="PRU00339"/>
    </source>
</evidence>
<dbReference type="PROSITE" id="PS51257">
    <property type="entry name" value="PROKAR_LIPOPROTEIN"/>
    <property type="match status" value="1"/>
</dbReference>
<feature type="compositionally biased region" description="Low complexity" evidence="2">
    <location>
        <begin position="277"/>
        <end position="291"/>
    </location>
</feature>
<accession>A0A0K1ERR5</accession>
<dbReference type="Proteomes" id="UP000067626">
    <property type="component" value="Chromosome"/>
</dbReference>
<gene>
    <name evidence="4" type="ORF">CMC5_077680</name>
</gene>
<proteinExistence type="predicted"/>
<evidence type="ECO:0000313" key="4">
    <source>
        <dbReference type="EMBL" id="AKT43536.1"/>
    </source>
</evidence>
<evidence type="ECO:0000256" key="3">
    <source>
        <dbReference type="SAM" id="SignalP"/>
    </source>
</evidence>
<feature type="chain" id="PRO_5005459907" evidence="3">
    <location>
        <begin position="27"/>
        <end position="351"/>
    </location>
</feature>
<dbReference type="InterPro" id="IPR011990">
    <property type="entry name" value="TPR-like_helical_dom_sf"/>
</dbReference>
<dbReference type="KEGG" id="ccro:CMC5_077680"/>
<sequence length="351" mass="37144">MPRRDLAKRVLLAGFALACLTGAAFSATVGCSGWDPSSPFERNAPAVDQAIQDLDAGRLESAEDALTRYLGTGQCSDAGIGLPDAVRQKPNGSFDLGLTLFYMAERYGRRFGDEEQTGGAQEGEDDPQAAQRNVEIDCALIIVQAIAADPTVPADLRARARYLVGNLEFLRRRYKEAVASYDQALAIIPGLFEEAGGDGIGRDAAWNRAIALRRIEDQERDAAPDSPPDAPPDPPPDGGEDGGDDGGDDAGNDGGDDGGDDAGNDGGGEDAGDDGGQQDQQPDAGDTADGGPQDDKPDAGGQPPPQQPPPQQPQEARQDERVLDQFEEAPTYQEEEAKNRGLRRGRVMEDK</sequence>
<dbReference type="EMBL" id="CP012159">
    <property type="protein sequence ID" value="AKT43536.1"/>
    <property type="molecule type" value="Genomic_DNA"/>
</dbReference>